<reference evidence="8" key="1">
    <citation type="submission" date="2013-02" db="EMBL/GenBank/DDBJ databases">
        <authorList>
            <person name="Hughes D."/>
        </authorList>
    </citation>
    <scope>NUCLEOTIDE SEQUENCE</scope>
    <source>
        <strain>Durham</strain>
        <strain evidence="8">NC isolate 2 -- Noor lab</strain>
    </source>
</reference>
<reference evidence="7" key="2">
    <citation type="submission" date="2015-06" db="UniProtKB">
        <authorList>
            <consortium name="EnsemblMetazoa"/>
        </authorList>
    </citation>
    <scope>IDENTIFICATION</scope>
</reference>
<name>T1H777_MEGSC</name>
<keyword evidence="8" id="KW-1185">Reference proteome</keyword>
<evidence type="ECO:0000256" key="4">
    <source>
        <dbReference type="ARBA" id="ARBA00022989"/>
    </source>
</evidence>
<comment type="subcellular location">
    <subcellularLocation>
        <location evidence="1">Membrane</location>
        <topology evidence="1">Multi-pass membrane protein</topology>
    </subcellularLocation>
</comment>
<keyword evidence="5 6" id="KW-0472">Membrane</keyword>
<accession>T1H777</accession>
<sequence>VDNATHAVIGAITGIAFVIQFYDRISNCLGWLLILLCFLTSSFIDLDHFIQARSWNLEDATHLLRRPFLHCSTIPMVLFSIFVWTSCLNYFKTSLWIGVLFCAFFTHHTRDAIRRGYWLC</sequence>
<protein>
    <recommendedName>
        <fullName evidence="2">Transmembrane protein 267</fullName>
    </recommendedName>
</protein>
<keyword evidence="4 6" id="KW-1133">Transmembrane helix</keyword>
<evidence type="ECO:0000256" key="2">
    <source>
        <dbReference type="ARBA" id="ARBA00013977"/>
    </source>
</evidence>
<dbReference type="EnsemblMetazoa" id="MESCA012615-RA">
    <property type="protein sequence ID" value="MESCA012615-PA"/>
    <property type="gene ID" value="MESCA012615"/>
</dbReference>
<dbReference type="AlphaFoldDB" id="T1H777"/>
<evidence type="ECO:0000313" key="7">
    <source>
        <dbReference type="EnsemblMetazoa" id="MESCA012615-PA"/>
    </source>
</evidence>
<dbReference type="GO" id="GO:0016020">
    <property type="term" value="C:membrane"/>
    <property type="evidence" value="ECO:0007669"/>
    <property type="project" value="UniProtKB-SubCell"/>
</dbReference>
<dbReference type="PANTHER" id="PTHR13628:SF1">
    <property type="entry name" value="TRANSMEMBRANE PROTEIN 267"/>
    <property type="match status" value="1"/>
</dbReference>
<proteinExistence type="predicted"/>
<evidence type="ECO:0000256" key="5">
    <source>
        <dbReference type="ARBA" id="ARBA00023136"/>
    </source>
</evidence>
<evidence type="ECO:0000256" key="6">
    <source>
        <dbReference type="SAM" id="Phobius"/>
    </source>
</evidence>
<evidence type="ECO:0000256" key="3">
    <source>
        <dbReference type="ARBA" id="ARBA00022692"/>
    </source>
</evidence>
<evidence type="ECO:0000256" key="1">
    <source>
        <dbReference type="ARBA" id="ARBA00004141"/>
    </source>
</evidence>
<organism evidence="7 8">
    <name type="scientific">Megaselia scalaris</name>
    <name type="common">Humpbacked fly</name>
    <name type="synonym">Phora scalaris</name>
    <dbReference type="NCBI Taxonomy" id="36166"/>
    <lineage>
        <taxon>Eukaryota</taxon>
        <taxon>Metazoa</taxon>
        <taxon>Ecdysozoa</taxon>
        <taxon>Arthropoda</taxon>
        <taxon>Hexapoda</taxon>
        <taxon>Insecta</taxon>
        <taxon>Pterygota</taxon>
        <taxon>Neoptera</taxon>
        <taxon>Endopterygota</taxon>
        <taxon>Diptera</taxon>
        <taxon>Brachycera</taxon>
        <taxon>Muscomorpha</taxon>
        <taxon>Platypezoidea</taxon>
        <taxon>Phoridae</taxon>
        <taxon>Megaseliini</taxon>
        <taxon>Megaselia</taxon>
    </lineage>
</organism>
<evidence type="ECO:0000313" key="8">
    <source>
        <dbReference type="Proteomes" id="UP000015102"/>
    </source>
</evidence>
<dbReference type="Proteomes" id="UP000015102">
    <property type="component" value="Unassembled WGS sequence"/>
</dbReference>
<dbReference type="InterPro" id="IPR026572">
    <property type="entry name" value="TMEM267"/>
</dbReference>
<dbReference type="PANTHER" id="PTHR13628">
    <property type="entry name" value="TRANSMEMBRANE PROTEIN 267"/>
    <property type="match status" value="1"/>
</dbReference>
<keyword evidence="3 6" id="KW-0812">Transmembrane</keyword>
<feature type="transmembrane region" description="Helical" evidence="6">
    <location>
        <begin position="29"/>
        <end position="46"/>
    </location>
</feature>
<dbReference type="HOGENOM" id="CLU_2055588_0_0_1"/>
<feature type="transmembrane region" description="Helical" evidence="6">
    <location>
        <begin position="90"/>
        <end position="107"/>
    </location>
</feature>